<dbReference type="HOGENOM" id="CLU_1786024_0_0_6"/>
<dbReference type="AlphaFoldDB" id="W0DTL5"/>
<gene>
    <name evidence="1" type="ORF">THITH_11765</name>
</gene>
<organism evidence="1 2">
    <name type="scientific">Thioalkalivibrio paradoxus ARh 1</name>
    <dbReference type="NCBI Taxonomy" id="713585"/>
    <lineage>
        <taxon>Bacteria</taxon>
        <taxon>Pseudomonadati</taxon>
        <taxon>Pseudomonadota</taxon>
        <taxon>Gammaproteobacteria</taxon>
        <taxon>Chromatiales</taxon>
        <taxon>Ectothiorhodospiraceae</taxon>
        <taxon>Thioalkalivibrio</taxon>
    </lineage>
</organism>
<dbReference type="Proteomes" id="UP000005289">
    <property type="component" value="Chromosome"/>
</dbReference>
<name>W0DTL5_9GAMM</name>
<dbReference type="KEGG" id="tti:THITH_11765"/>
<evidence type="ECO:0000313" key="1">
    <source>
        <dbReference type="EMBL" id="AHF00191.1"/>
    </source>
</evidence>
<reference evidence="1 2" key="1">
    <citation type="submission" date="2013-12" db="EMBL/GenBank/DDBJ databases">
        <authorList>
            <consortium name="DOE Joint Genome Institute"/>
            <person name="Muyzer G."/>
            <person name="Huntemann M."/>
            <person name="Han J."/>
            <person name="Chen A."/>
            <person name="Kyrpides N."/>
            <person name="Mavromatis K."/>
            <person name="Markowitz V."/>
            <person name="Palaniappan K."/>
            <person name="Ivanova N."/>
            <person name="Schaumberg A."/>
            <person name="Pati A."/>
            <person name="Liolios K."/>
            <person name="Nordberg H.P."/>
            <person name="Cantor M.N."/>
            <person name="Hua S.X."/>
            <person name="Woyke T."/>
        </authorList>
    </citation>
    <scope>NUCLEOTIDE SEQUENCE [LARGE SCALE GENOMIC DNA]</scope>
    <source>
        <strain evidence="1 2">ARh 1</strain>
    </source>
</reference>
<proteinExistence type="predicted"/>
<keyword evidence="2" id="KW-1185">Reference proteome</keyword>
<accession>W0DTL5</accession>
<evidence type="ECO:0000313" key="2">
    <source>
        <dbReference type="Proteomes" id="UP000005289"/>
    </source>
</evidence>
<sequence length="145" mass="16422">MQRQFVPVLYLPKQALPMIRDSIPNRKLEEMGRNMLSGSGGWSEAQGMRLLAQAALNPEEVEVADKQQISGFYSSFVKITDFDPAPENTYYREREWRSIGDFEFGYEDVEAVVAPAEQLQKIRKALGDLGAESVNLISWEFVESA</sequence>
<dbReference type="EMBL" id="CP007029">
    <property type="protein sequence ID" value="AHF00191.1"/>
    <property type="molecule type" value="Genomic_DNA"/>
</dbReference>
<protein>
    <submittedName>
        <fullName evidence="1">Uncharacterized protein</fullName>
    </submittedName>
</protein>